<feature type="compositionally biased region" description="Low complexity" evidence="8">
    <location>
        <begin position="1"/>
        <end position="13"/>
    </location>
</feature>
<comment type="similarity">
    <text evidence="7">Belongs to the binding-protein-dependent transport system permease family.</text>
</comment>
<dbReference type="EMBL" id="VFMM01000002">
    <property type="protein sequence ID" value="TQJ11275.1"/>
    <property type="molecule type" value="Genomic_DNA"/>
</dbReference>
<dbReference type="GO" id="GO:0055085">
    <property type="term" value="P:transmembrane transport"/>
    <property type="evidence" value="ECO:0007669"/>
    <property type="project" value="InterPro"/>
</dbReference>
<comment type="subcellular location">
    <subcellularLocation>
        <location evidence="1 7">Cell membrane</location>
        <topology evidence="1 7">Multi-pass membrane protein</topology>
    </subcellularLocation>
</comment>
<dbReference type="SUPFAM" id="SSF160964">
    <property type="entry name" value="MalF N-terminal region-like"/>
    <property type="match status" value="1"/>
</dbReference>
<evidence type="ECO:0000259" key="9">
    <source>
        <dbReference type="PROSITE" id="PS50928"/>
    </source>
</evidence>
<feature type="transmembrane region" description="Helical" evidence="7">
    <location>
        <begin position="224"/>
        <end position="245"/>
    </location>
</feature>
<dbReference type="PANTHER" id="PTHR30193:SF41">
    <property type="entry name" value="DIACETYLCHITOBIOSE UPTAKE SYSTEM PERMEASE PROTEIN NGCF"/>
    <property type="match status" value="1"/>
</dbReference>
<evidence type="ECO:0000256" key="2">
    <source>
        <dbReference type="ARBA" id="ARBA00022448"/>
    </source>
</evidence>
<comment type="caution">
    <text evidence="10">The sequence shown here is derived from an EMBL/GenBank/DDBJ whole genome shotgun (WGS) entry which is preliminary data.</text>
</comment>
<name>A0A542E7H4_9ACTN</name>
<dbReference type="CDD" id="cd06261">
    <property type="entry name" value="TM_PBP2"/>
    <property type="match status" value="1"/>
</dbReference>
<dbReference type="InterPro" id="IPR051393">
    <property type="entry name" value="ABC_transporter_permease"/>
</dbReference>
<gene>
    <name evidence="10" type="ORF">FB475_4185</name>
</gene>
<organism evidence="10 11">
    <name type="scientific">Kribbella jejuensis</name>
    <dbReference type="NCBI Taxonomy" id="236068"/>
    <lineage>
        <taxon>Bacteria</taxon>
        <taxon>Bacillati</taxon>
        <taxon>Actinomycetota</taxon>
        <taxon>Actinomycetes</taxon>
        <taxon>Propionibacteriales</taxon>
        <taxon>Kribbellaceae</taxon>
        <taxon>Kribbella</taxon>
    </lineage>
</organism>
<keyword evidence="2 7" id="KW-0813">Transport</keyword>
<dbReference type="AlphaFoldDB" id="A0A542E7H4"/>
<evidence type="ECO:0000256" key="1">
    <source>
        <dbReference type="ARBA" id="ARBA00004651"/>
    </source>
</evidence>
<evidence type="ECO:0000256" key="3">
    <source>
        <dbReference type="ARBA" id="ARBA00022475"/>
    </source>
</evidence>
<dbReference type="SUPFAM" id="SSF161098">
    <property type="entry name" value="MetI-like"/>
    <property type="match status" value="1"/>
</dbReference>
<feature type="transmembrane region" description="Helical" evidence="7">
    <location>
        <begin position="96"/>
        <end position="118"/>
    </location>
</feature>
<evidence type="ECO:0000256" key="8">
    <source>
        <dbReference type="SAM" id="MobiDB-lite"/>
    </source>
</evidence>
<dbReference type="Pfam" id="PF00528">
    <property type="entry name" value="BPD_transp_1"/>
    <property type="match status" value="1"/>
</dbReference>
<accession>A0A542E7H4</accession>
<evidence type="ECO:0000256" key="5">
    <source>
        <dbReference type="ARBA" id="ARBA00022989"/>
    </source>
</evidence>
<reference evidence="10 11" key="1">
    <citation type="submission" date="2019-06" db="EMBL/GenBank/DDBJ databases">
        <title>Sequencing the genomes of 1000 actinobacteria strains.</title>
        <authorList>
            <person name="Klenk H.-P."/>
        </authorList>
    </citation>
    <scope>NUCLEOTIDE SEQUENCE [LARGE SCALE GENOMIC DNA]</scope>
    <source>
        <strain evidence="10 11">DSM 17305</strain>
    </source>
</reference>
<dbReference type="PROSITE" id="PS50928">
    <property type="entry name" value="ABC_TM1"/>
    <property type="match status" value="1"/>
</dbReference>
<evidence type="ECO:0000256" key="6">
    <source>
        <dbReference type="ARBA" id="ARBA00023136"/>
    </source>
</evidence>
<dbReference type="Proteomes" id="UP000316298">
    <property type="component" value="Unassembled WGS sequence"/>
</dbReference>
<keyword evidence="4 7" id="KW-0812">Transmembrane</keyword>
<evidence type="ECO:0000313" key="10">
    <source>
        <dbReference type="EMBL" id="TQJ11275.1"/>
    </source>
</evidence>
<feature type="region of interest" description="Disordered" evidence="8">
    <location>
        <begin position="1"/>
        <end position="29"/>
    </location>
</feature>
<feature type="domain" description="ABC transmembrane type-1" evidence="9">
    <location>
        <begin position="91"/>
        <end position="306"/>
    </location>
</feature>
<dbReference type="Gene3D" id="1.10.3720.10">
    <property type="entry name" value="MetI-like"/>
    <property type="match status" value="1"/>
</dbReference>
<keyword evidence="6 7" id="KW-0472">Membrane</keyword>
<keyword evidence="11" id="KW-1185">Reference proteome</keyword>
<evidence type="ECO:0000313" key="11">
    <source>
        <dbReference type="Proteomes" id="UP000316298"/>
    </source>
</evidence>
<protein>
    <submittedName>
        <fullName evidence="10">Carbohydrate ABC transporter membrane protein 1 (CUT1 family)</fullName>
    </submittedName>
</protein>
<feature type="transmembrane region" description="Helical" evidence="7">
    <location>
        <begin position="32"/>
        <end position="51"/>
    </location>
</feature>
<dbReference type="RefSeq" id="WP_238332312.1">
    <property type="nucleotide sequence ID" value="NZ_BAAAKA010000025.1"/>
</dbReference>
<dbReference type="InterPro" id="IPR035906">
    <property type="entry name" value="MetI-like_sf"/>
</dbReference>
<feature type="transmembrane region" description="Helical" evidence="7">
    <location>
        <begin position="130"/>
        <end position="150"/>
    </location>
</feature>
<proteinExistence type="inferred from homology"/>
<dbReference type="GO" id="GO:0005886">
    <property type="term" value="C:plasma membrane"/>
    <property type="evidence" value="ECO:0007669"/>
    <property type="project" value="UniProtKB-SubCell"/>
</dbReference>
<dbReference type="PANTHER" id="PTHR30193">
    <property type="entry name" value="ABC TRANSPORTER PERMEASE PROTEIN"/>
    <property type="match status" value="1"/>
</dbReference>
<evidence type="ECO:0000256" key="4">
    <source>
        <dbReference type="ARBA" id="ARBA00022692"/>
    </source>
</evidence>
<keyword evidence="5 7" id="KW-1133">Transmembrane helix</keyword>
<sequence>MTSSGTATAPAEPVAEEMVRRRRPRPPTQDSGWWAALLLLPAAAGLAIFEIWPTFQTIYYSFTSWGAFGGHVWSGLENYRTLIADSDVFHAIVNTAIISAISMLAVPLSIVVAALMSLPGMRGVTIYRTLYFLPVVTLPAAVALTWKYLFNGDYGLINWLLSKVGVDGPHWLSDPATAIFAISIVGVWGSIGYNMVIFLSGIHGIPLDYYEAAELDGAGRVSQFFHITVPLLTPSIFFVTVITVINSLQAFDLVYLMVGQTSPAITRTETLVYLFYQRGFAEHDGGYAAAVGVLLLLATLILTAAQFRLQRRWVHYG</sequence>
<evidence type="ECO:0000256" key="7">
    <source>
        <dbReference type="RuleBase" id="RU363032"/>
    </source>
</evidence>
<keyword evidence="3" id="KW-1003">Cell membrane</keyword>
<feature type="transmembrane region" description="Helical" evidence="7">
    <location>
        <begin position="178"/>
        <end position="203"/>
    </location>
</feature>
<feature type="transmembrane region" description="Helical" evidence="7">
    <location>
        <begin position="285"/>
        <end position="305"/>
    </location>
</feature>
<dbReference type="InterPro" id="IPR000515">
    <property type="entry name" value="MetI-like"/>
</dbReference>